<organism evidence="9">
    <name type="scientific">Schaalia odontolytica</name>
    <dbReference type="NCBI Taxonomy" id="1660"/>
    <lineage>
        <taxon>Bacteria</taxon>
        <taxon>Bacillati</taxon>
        <taxon>Actinomycetota</taxon>
        <taxon>Actinomycetes</taxon>
        <taxon>Actinomycetales</taxon>
        <taxon>Actinomycetaceae</taxon>
        <taxon>Schaalia</taxon>
    </lineage>
</organism>
<sequence length="347" mass="37192">MPQVRAYACDDARSQYHPMMIDIREPGVGEVLFDIKYAGICHSDIHTARSEWGPIPYPFVGGHEIAGVVTKVGEGVTTFKVGDRIGVGCLQGSCKECEYCTDGHEQFCDNPHAYWTFRAGPDGKPTYGGYAQAMTVREDFACHVPDAVALEHAAPLMCAGITMYSPLRRWGAGPGKKVAIVGMGGLGHMGVQLAAAMGAEVSVISHGRSKEADARQFGATAFYATAEEGTIESLASSFDLIICTVSADDLDYPGLIRALKPFGVFVDVGLPENPMVIPMRAVVNGNKVVAGSQIGGIAETQEMLEFCAQHGVRPVVEIIDGDSITEAYDKVVASKVRYRFVIDTSTF</sequence>
<accession>A0A6N2SU86</accession>
<dbReference type="PANTHER" id="PTHR42683">
    <property type="entry name" value="ALDEHYDE REDUCTASE"/>
    <property type="match status" value="1"/>
</dbReference>
<evidence type="ECO:0000256" key="7">
    <source>
        <dbReference type="RuleBase" id="RU361277"/>
    </source>
</evidence>
<reference evidence="9" key="1">
    <citation type="submission" date="2019-11" db="EMBL/GenBank/DDBJ databases">
        <authorList>
            <person name="Feng L."/>
        </authorList>
    </citation>
    <scope>NUCLEOTIDE SEQUENCE</scope>
    <source>
        <strain evidence="9">AodontolyticusLFYP35</strain>
    </source>
</reference>
<evidence type="ECO:0000259" key="8">
    <source>
        <dbReference type="SMART" id="SM00829"/>
    </source>
</evidence>
<protein>
    <recommendedName>
        <fullName evidence="5">alcohol dehydrogenase (NADP(+))</fullName>
        <ecNumber evidence="5">1.1.1.2</ecNumber>
    </recommendedName>
</protein>
<dbReference type="SUPFAM" id="SSF51735">
    <property type="entry name" value="NAD(P)-binding Rossmann-fold domains"/>
    <property type="match status" value="1"/>
</dbReference>
<dbReference type="InterPro" id="IPR013154">
    <property type="entry name" value="ADH-like_N"/>
</dbReference>
<dbReference type="PROSITE" id="PS00059">
    <property type="entry name" value="ADH_ZINC"/>
    <property type="match status" value="1"/>
</dbReference>
<dbReference type="SUPFAM" id="SSF50129">
    <property type="entry name" value="GroES-like"/>
    <property type="match status" value="1"/>
</dbReference>
<keyword evidence="2 7" id="KW-0479">Metal-binding</keyword>
<dbReference type="InterPro" id="IPR002328">
    <property type="entry name" value="ADH_Zn_CS"/>
</dbReference>
<feature type="domain" description="Enoyl reductase (ER)" evidence="8">
    <location>
        <begin position="11"/>
        <end position="342"/>
    </location>
</feature>
<dbReference type="Gene3D" id="3.40.50.720">
    <property type="entry name" value="NAD(P)-binding Rossmann-like Domain"/>
    <property type="match status" value="1"/>
</dbReference>
<dbReference type="InterPro" id="IPR036291">
    <property type="entry name" value="NAD(P)-bd_dom_sf"/>
</dbReference>
<dbReference type="Pfam" id="PF00107">
    <property type="entry name" value="ADH_zinc_N"/>
    <property type="match status" value="1"/>
</dbReference>
<comment type="catalytic activity">
    <reaction evidence="6">
        <text>a primary alcohol + NADP(+) = an aldehyde + NADPH + H(+)</text>
        <dbReference type="Rhea" id="RHEA:15937"/>
        <dbReference type="ChEBI" id="CHEBI:15378"/>
        <dbReference type="ChEBI" id="CHEBI:15734"/>
        <dbReference type="ChEBI" id="CHEBI:17478"/>
        <dbReference type="ChEBI" id="CHEBI:57783"/>
        <dbReference type="ChEBI" id="CHEBI:58349"/>
        <dbReference type="EC" id="1.1.1.2"/>
    </reaction>
</comment>
<dbReference type="AlphaFoldDB" id="A0A6N2SU86"/>
<dbReference type="SMART" id="SM00829">
    <property type="entry name" value="PKS_ER"/>
    <property type="match status" value="1"/>
</dbReference>
<evidence type="ECO:0000256" key="1">
    <source>
        <dbReference type="ARBA" id="ARBA00001947"/>
    </source>
</evidence>
<evidence type="ECO:0000256" key="5">
    <source>
        <dbReference type="ARBA" id="ARBA00024074"/>
    </source>
</evidence>
<proteinExistence type="inferred from homology"/>
<dbReference type="InterPro" id="IPR020843">
    <property type="entry name" value="ER"/>
</dbReference>
<dbReference type="EC" id="1.1.1.2" evidence="5"/>
<dbReference type="GO" id="GO:0008270">
    <property type="term" value="F:zinc ion binding"/>
    <property type="evidence" value="ECO:0007669"/>
    <property type="project" value="InterPro"/>
</dbReference>
<dbReference type="InterPro" id="IPR013149">
    <property type="entry name" value="ADH-like_C"/>
</dbReference>
<evidence type="ECO:0000256" key="4">
    <source>
        <dbReference type="ARBA" id="ARBA00023002"/>
    </source>
</evidence>
<dbReference type="GO" id="GO:0008106">
    <property type="term" value="F:alcohol dehydrogenase (NADP+) activity"/>
    <property type="evidence" value="ECO:0007669"/>
    <property type="project" value="UniProtKB-EC"/>
</dbReference>
<evidence type="ECO:0000256" key="6">
    <source>
        <dbReference type="ARBA" id="ARBA00048262"/>
    </source>
</evidence>
<keyword evidence="3 7" id="KW-0862">Zinc</keyword>
<dbReference type="FunFam" id="3.40.50.720:FF:000022">
    <property type="entry name" value="Cinnamyl alcohol dehydrogenase"/>
    <property type="match status" value="1"/>
</dbReference>
<evidence type="ECO:0000256" key="3">
    <source>
        <dbReference type="ARBA" id="ARBA00022833"/>
    </source>
</evidence>
<comment type="cofactor">
    <cofactor evidence="1 7">
        <name>Zn(2+)</name>
        <dbReference type="ChEBI" id="CHEBI:29105"/>
    </cofactor>
</comment>
<dbReference type="Gene3D" id="3.90.180.10">
    <property type="entry name" value="Medium-chain alcohol dehydrogenases, catalytic domain"/>
    <property type="match status" value="1"/>
</dbReference>
<dbReference type="Pfam" id="PF08240">
    <property type="entry name" value="ADH_N"/>
    <property type="match status" value="1"/>
</dbReference>
<keyword evidence="4 9" id="KW-0560">Oxidoreductase</keyword>
<dbReference type="EMBL" id="CACRSM010000002">
    <property type="protein sequence ID" value="VYS96676.1"/>
    <property type="molecule type" value="Genomic_DNA"/>
</dbReference>
<evidence type="ECO:0000256" key="2">
    <source>
        <dbReference type="ARBA" id="ARBA00022723"/>
    </source>
</evidence>
<comment type="similarity">
    <text evidence="7">Belongs to the zinc-containing alcohol dehydrogenase family.</text>
</comment>
<dbReference type="InterPro" id="IPR047109">
    <property type="entry name" value="CAD-like"/>
</dbReference>
<name>A0A6N2SU86_9ACTO</name>
<dbReference type="CDD" id="cd05283">
    <property type="entry name" value="CAD1"/>
    <property type="match status" value="1"/>
</dbReference>
<evidence type="ECO:0000313" key="9">
    <source>
        <dbReference type="EMBL" id="VYS96676.1"/>
    </source>
</evidence>
<dbReference type="InterPro" id="IPR011032">
    <property type="entry name" value="GroES-like_sf"/>
</dbReference>
<gene>
    <name evidence="9" type="primary">adhC2</name>
    <name evidence="9" type="ORF">AOLFYP35_01023</name>
</gene>